<comment type="caution">
    <text evidence="2">The sequence shown here is derived from an EMBL/GenBank/DDBJ whole genome shotgun (WGS) entry which is preliminary data.</text>
</comment>
<feature type="region of interest" description="Disordered" evidence="1">
    <location>
        <begin position="69"/>
        <end position="104"/>
    </location>
</feature>
<sequence length="129" mass="15176">MNEYEEAKQEIRNETVTYVFKRLADKETGLITRDALKYALFSYSTEQSKLDHNDEKLLDEMMQFIQAPAKAMRAKQLREEDKEDEHNDEEDSEGESEESEEEVDGIDLEHFTKIFNNFKFKLNADGNII</sequence>
<keyword evidence="3" id="KW-1185">Reference proteome</keyword>
<proteinExistence type="predicted"/>
<dbReference type="EMBL" id="CAMPGE010025190">
    <property type="protein sequence ID" value="CAI2382970.1"/>
    <property type="molecule type" value="Genomic_DNA"/>
</dbReference>
<dbReference type="Proteomes" id="UP001295684">
    <property type="component" value="Unassembled WGS sequence"/>
</dbReference>
<feature type="compositionally biased region" description="Acidic residues" evidence="1">
    <location>
        <begin position="81"/>
        <end position="104"/>
    </location>
</feature>
<gene>
    <name evidence="2" type="ORF">ECRASSUSDP1_LOCUS24461</name>
</gene>
<dbReference type="AlphaFoldDB" id="A0AAD2D826"/>
<evidence type="ECO:0000313" key="2">
    <source>
        <dbReference type="EMBL" id="CAI2382970.1"/>
    </source>
</evidence>
<reference evidence="2" key="1">
    <citation type="submission" date="2023-07" db="EMBL/GenBank/DDBJ databases">
        <authorList>
            <consortium name="AG Swart"/>
            <person name="Singh M."/>
            <person name="Singh A."/>
            <person name="Seah K."/>
            <person name="Emmerich C."/>
        </authorList>
    </citation>
    <scope>NUCLEOTIDE SEQUENCE</scope>
    <source>
        <strain evidence="2">DP1</strain>
    </source>
</reference>
<organism evidence="2 3">
    <name type="scientific">Euplotes crassus</name>
    <dbReference type="NCBI Taxonomy" id="5936"/>
    <lineage>
        <taxon>Eukaryota</taxon>
        <taxon>Sar</taxon>
        <taxon>Alveolata</taxon>
        <taxon>Ciliophora</taxon>
        <taxon>Intramacronucleata</taxon>
        <taxon>Spirotrichea</taxon>
        <taxon>Hypotrichia</taxon>
        <taxon>Euplotida</taxon>
        <taxon>Euplotidae</taxon>
        <taxon>Moneuplotes</taxon>
    </lineage>
</organism>
<evidence type="ECO:0000313" key="3">
    <source>
        <dbReference type="Proteomes" id="UP001295684"/>
    </source>
</evidence>
<accession>A0AAD2D826</accession>
<protein>
    <submittedName>
        <fullName evidence="2">Uncharacterized protein</fullName>
    </submittedName>
</protein>
<evidence type="ECO:0000256" key="1">
    <source>
        <dbReference type="SAM" id="MobiDB-lite"/>
    </source>
</evidence>
<name>A0AAD2D826_EUPCR</name>